<dbReference type="InterPro" id="IPR043502">
    <property type="entry name" value="DNA/RNA_pol_sf"/>
</dbReference>
<dbReference type="SUPFAM" id="SSF56672">
    <property type="entry name" value="DNA/RNA polymerases"/>
    <property type="match status" value="1"/>
</dbReference>
<dbReference type="AlphaFoldDB" id="X0TKK1"/>
<feature type="non-terminal residue" evidence="1">
    <location>
        <position position="144"/>
    </location>
</feature>
<accession>X0TKK1</accession>
<protein>
    <submittedName>
        <fullName evidence="1">Uncharacterized protein</fullName>
    </submittedName>
</protein>
<dbReference type="Gene3D" id="3.90.1600.10">
    <property type="entry name" value="Palm domain of DNA polymerase"/>
    <property type="match status" value="1"/>
</dbReference>
<dbReference type="InterPro" id="IPR023211">
    <property type="entry name" value="DNA_pol_palm_dom_sf"/>
</dbReference>
<evidence type="ECO:0000313" key="1">
    <source>
        <dbReference type="EMBL" id="GAF87806.1"/>
    </source>
</evidence>
<organism evidence="1">
    <name type="scientific">marine sediment metagenome</name>
    <dbReference type="NCBI Taxonomy" id="412755"/>
    <lineage>
        <taxon>unclassified sequences</taxon>
        <taxon>metagenomes</taxon>
        <taxon>ecological metagenomes</taxon>
    </lineage>
</organism>
<gene>
    <name evidence="1" type="ORF">S01H1_29103</name>
</gene>
<comment type="caution">
    <text evidence="1">The sequence shown here is derived from an EMBL/GenBank/DDBJ whole genome shotgun (WGS) entry which is preliminary data.</text>
</comment>
<proteinExistence type="predicted"/>
<sequence>MKYKEYVRKTGSVRYNFTDIALKWVLVVSFGYLGFKNARFGKIEAHQTVCAFAREFLMRSAEVAEEHGCKIIHGIVDSIWLKDTKNRPPEEFEKVTKEVAEEITKSVGIPMSWDGRYNVIVFLPSRAEPDIPALSHYWGIKSNG</sequence>
<name>X0TKK1_9ZZZZ</name>
<dbReference type="EMBL" id="BARS01017831">
    <property type="protein sequence ID" value="GAF87806.1"/>
    <property type="molecule type" value="Genomic_DNA"/>
</dbReference>
<reference evidence="1" key="1">
    <citation type="journal article" date="2014" name="Front. Microbiol.">
        <title>High frequency of phylogenetically diverse reductive dehalogenase-homologous genes in deep subseafloor sedimentary metagenomes.</title>
        <authorList>
            <person name="Kawai M."/>
            <person name="Futagami T."/>
            <person name="Toyoda A."/>
            <person name="Takaki Y."/>
            <person name="Nishi S."/>
            <person name="Hori S."/>
            <person name="Arai W."/>
            <person name="Tsubouchi T."/>
            <person name="Morono Y."/>
            <person name="Uchiyama I."/>
            <person name="Ito T."/>
            <person name="Fujiyama A."/>
            <person name="Inagaki F."/>
            <person name="Takami H."/>
        </authorList>
    </citation>
    <scope>NUCLEOTIDE SEQUENCE</scope>
    <source>
        <strain evidence="1">Expedition CK06-06</strain>
    </source>
</reference>